<gene>
    <name evidence="1" type="ORF">HJG63_007909</name>
</gene>
<accession>A0A7J8KB41</accession>
<proteinExistence type="predicted"/>
<keyword evidence="2" id="KW-1185">Reference proteome</keyword>
<protein>
    <submittedName>
        <fullName evidence="1">Uncharacterized protein</fullName>
    </submittedName>
</protein>
<name>A0A7J8KB41_ROUAE</name>
<dbReference type="AlphaFoldDB" id="A0A7J8KB41"/>
<evidence type="ECO:0000313" key="1">
    <source>
        <dbReference type="EMBL" id="KAF6506058.1"/>
    </source>
</evidence>
<evidence type="ECO:0000313" key="2">
    <source>
        <dbReference type="Proteomes" id="UP000593571"/>
    </source>
</evidence>
<dbReference type="Proteomes" id="UP000593571">
    <property type="component" value="Unassembled WGS sequence"/>
</dbReference>
<organism evidence="1 2">
    <name type="scientific">Rousettus aegyptiacus</name>
    <name type="common">Egyptian fruit bat</name>
    <name type="synonym">Pteropus aegyptiacus</name>
    <dbReference type="NCBI Taxonomy" id="9407"/>
    <lineage>
        <taxon>Eukaryota</taxon>
        <taxon>Metazoa</taxon>
        <taxon>Chordata</taxon>
        <taxon>Craniata</taxon>
        <taxon>Vertebrata</taxon>
        <taxon>Euteleostomi</taxon>
        <taxon>Mammalia</taxon>
        <taxon>Eutheria</taxon>
        <taxon>Laurasiatheria</taxon>
        <taxon>Chiroptera</taxon>
        <taxon>Yinpterochiroptera</taxon>
        <taxon>Pteropodoidea</taxon>
        <taxon>Pteropodidae</taxon>
        <taxon>Rousettinae</taxon>
        <taxon>Rousettus</taxon>
    </lineage>
</organism>
<reference evidence="1 2" key="1">
    <citation type="journal article" date="2020" name="Nature">
        <title>Six reference-quality genomes reveal evolution of bat adaptations.</title>
        <authorList>
            <person name="Jebb D."/>
            <person name="Huang Z."/>
            <person name="Pippel M."/>
            <person name="Hughes G.M."/>
            <person name="Lavrichenko K."/>
            <person name="Devanna P."/>
            <person name="Winkler S."/>
            <person name="Jermiin L.S."/>
            <person name="Skirmuntt E.C."/>
            <person name="Katzourakis A."/>
            <person name="Burkitt-Gray L."/>
            <person name="Ray D.A."/>
            <person name="Sullivan K.A.M."/>
            <person name="Roscito J.G."/>
            <person name="Kirilenko B.M."/>
            <person name="Davalos L.M."/>
            <person name="Corthals A.P."/>
            <person name="Power M.L."/>
            <person name="Jones G."/>
            <person name="Ransome R.D."/>
            <person name="Dechmann D.K.N."/>
            <person name="Locatelli A.G."/>
            <person name="Puechmaille S.J."/>
            <person name="Fedrigo O."/>
            <person name="Jarvis E.D."/>
            <person name="Hiller M."/>
            <person name="Vernes S.C."/>
            <person name="Myers E.W."/>
            <person name="Teeling E.C."/>
        </authorList>
    </citation>
    <scope>NUCLEOTIDE SEQUENCE [LARGE SCALE GENOMIC DNA]</scope>
    <source>
        <strain evidence="1">MRouAeg1</strain>
        <tissue evidence="1">Muscle</tissue>
    </source>
</reference>
<sequence length="124" mass="13858">MALYSNRSSHNQIARLLKDACVAGGEKKKLLEGAGVSSAQLFPALESTFPIVLAESTTCLSTARGPKRICQLESCFYITPHNALRLPQRGPRSELIFWSWETIFWVKKGPEEEEEGETMECPEL</sequence>
<comment type="caution">
    <text evidence="1">The sequence shown here is derived from an EMBL/GenBank/DDBJ whole genome shotgun (WGS) entry which is preliminary data.</text>
</comment>
<dbReference type="EMBL" id="JACASE010000001">
    <property type="protein sequence ID" value="KAF6506058.1"/>
    <property type="molecule type" value="Genomic_DNA"/>
</dbReference>